<protein>
    <submittedName>
        <fullName evidence="3">Oxidoreductase, short chain dehydrogenase/reductase family protein</fullName>
    </submittedName>
</protein>
<dbReference type="eggNOG" id="COG0300">
    <property type="taxonomic scope" value="Bacteria"/>
</dbReference>
<comment type="similarity">
    <text evidence="1">Belongs to the short-chain dehydrogenases/reductases (SDR) family.</text>
</comment>
<evidence type="ECO:0000313" key="6">
    <source>
        <dbReference type="Proteomes" id="UP000051883"/>
    </source>
</evidence>
<dbReference type="Proteomes" id="UP000051883">
    <property type="component" value="Unassembled WGS sequence"/>
</dbReference>
<keyword evidence="2" id="KW-0560">Oxidoreductase</keyword>
<gene>
    <name evidence="4" type="ORF">FC31_GL001005</name>
    <name evidence="3" type="ORF">HMPREF0494_1596</name>
</gene>
<dbReference type="PROSITE" id="PS00061">
    <property type="entry name" value="ADH_SHORT"/>
    <property type="match status" value="1"/>
</dbReference>
<accession>C8P8F2</accession>
<dbReference type="Gene3D" id="3.40.50.720">
    <property type="entry name" value="NAD(P)-binding Rossmann-like Domain"/>
    <property type="match status" value="1"/>
</dbReference>
<reference evidence="3 5" key="1">
    <citation type="submission" date="2009-09" db="EMBL/GenBank/DDBJ databases">
        <authorList>
            <person name="Qin X."/>
            <person name="Bachman B."/>
            <person name="Battles P."/>
            <person name="Bell A."/>
            <person name="Bess C."/>
            <person name="Bickham C."/>
            <person name="Chaboub L."/>
            <person name="Chen D."/>
            <person name="Coyle M."/>
            <person name="Deiros D.R."/>
            <person name="Dinh H."/>
            <person name="Forbes L."/>
            <person name="Fowler G."/>
            <person name="Francisco L."/>
            <person name="Fu Q."/>
            <person name="Gubbala S."/>
            <person name="Hale W."/>
            <person name="Han Y."/>
            <person name="Hemphill L."/>
            <person name="Highlander S.K."/>
            <person name="Hirani K."/>
            <person name="Hogues M."/>
            <person name="Jackson L."/>
            <person name="Jakkamsetti A."/>
            <person name="Javaid M."/>
            <person name="Jiang H."/>
            <person name="Korchina V."/>
            <person name="Kovar C."/>
            <person name="Lara F."/>
            <person name="Lee S."/>
            <person name="Mata R."/>
            <person name="Mathew T."/>
            <person name="Moen C."/>
            <person name="Morales K."/>
            <person name="Munidasa M."/>
            <person name="Nazareth L."/>
            <person name="Ngo R."/>
            <person name="Nguyen L."/>
            <person name="Okwuonu G."/>
            <person name="Ongeri F."/>
            <person name="Patil S."/>
            <person name="Petrosino J."/>
            <person name="Pham C."/>
            <person name="Pham P."/>
            <person name="Pu L.-L."/>
            <person name="Puazo M."/>
            <person name="Raj R."/>
            <person name="Reid J."/>
            <person name="Rouhana J."/>
            <person name="Saada N."/>
            <person name="Shang Y."/>
            <person name="Simmons D."/>
            <person name="Thornton R."/>
            <person name="Warren J."/>
            <person name="Weissenberger G."/>
            <person name="Zhang J."/>
            <person name="Zhang L."/>
            <person name="Zhou C."/>
            <person name="Zhu D."/>
            <person name="Muzny D."/>
            <person name="Worley K."/>
            <person name="Gibbs R."/>
        </authorList>
    </citation>
    <scope>NUCLEOTIDE SEQUENCE [LARGE SCALE GENOMIC DNA]</scope>
    <source>
        <strain evidence="3 5">DSM 16041</strain>
    </source>
</reference>
<dbReference type="PANTHER" id="PTHR44196:SF1">
    <property type="entry name" value="DEHYDROGENASE_REDUCTASE SDR FAMILY MEMBER 7B"/>
    <property type="match status" value="1"/>
</dbReference>
<organism evidence="3 5">
    <name type="scientific">Limosilactobacillus antri DSM 16041</name>
    <dbReference type="NCBI Taxonomy" id="525309"/>
    <lineage>
        <taxon>Bacteria</taxon>
        <taxon>Bacillati</taxon>
        <taxon>Bacillota</taxon>
        <taxon>Bacilli</taxon>
        <taxon>Lactobacillales</taxon>
        <taxon>Lactobacillaceae</taxon>
        <taxon>Limosilactobacillus</taxon>
    </lineage>
</organism>
<dbReference type="InterPro" id="IPR002347">
    <property type="entry name" value="SDR_fam"/>
</dbReference>
<evidence type="ECO:0000313" key="5">
    <source>
        <dbReference type="Proteomes" id="UP000003675"/>
    </source>
</evidence>
<dbReference type="PANTHER" id="PTHR44196">
    <property type="entry name" value="DEHYDROGENASE/REDUCTASE SDR FAMILY MEMBER 7B"/>
    <property type="match status" value="1"/>
</dbReference>
<dbReference type="STRING" id="525309.HMPREF0494_1596"/>
<dbReference type="EMBL" id="AZDK01000024">
    <property type="protein sequence ID" value="KRK57915.1"/>
    <property type="molecule type" value="Genomic_DNA"/>
</dbReference>
<evidence type="ECO:0000256" key="1">
    <source>
        <dbReference type="ARBA" id="ARBA00006484"/>
    </source>
</evidence>
<evidence type="ECO:0000313" key="3">
    <source>
        <dbReference type="EMBL" id="EEW53250.1"/>
    </source>
</evidence>
<dbReference type="CDD" id="cd05233">
    <property type="entry name" value="SDR_c"/>
    <property type="match status" value="1"/>
</dbReference>
<evidence type="ECO:0000256" key="2">
    <source>
        <dbReference type="ARBA" id="ARBA00023002"/>
    </source>
</evidence>
<dbReference type="RefSeq" id="WP_007123143.1">
    <property type="nucleotide sequence ID" value="NZ_AZDK01000024.1"/>
</dbReference>
<dbReference type="EMBL" id="ACLL01000045">
    <property type="protein sequence ID" value="EEW53250.1"/>
    <property type="molecule type" value="Genomic_DNA"/>
</dbReference>
<dbReference type="InterPro" id="IPR020904">
    <property type="entry name" value="Sc_DH/Rdtase_CS"/>
</dbReference>
<dbReference type="AlphaFoldDB" id="C8P8F2"/>
<dbReference type="PATRIC" id="fig|525309.8.peg.1015"/>
<dbReference type="GO" id="GO:0016491">
    <property type="term" value="F:oxidoreductase activity"/>
    <property type="evidence" value="ECO:0007669"/>
    <property type="project" value="UniProtKB-KW"/>
</dbReference>
<dbReference type="Proteomes" id="UP000003675">
    <property type="component" value="Unassembled WGS sequence"/>
</dbReference>
<proteinExistence type="inferred from homology"/>
<keyword evidence="6" id="KW-1185">Reference proteome</keyword>
<sequence>MSVAVITGATSGLGREYVNAVMDECPKVDEIWLIARRKKRMEKIQATYPQMNFRIIELDLAQDESYLKFAEILRQKQPRISAVIANAGVAYNGDVFDMSEKQIRMMIDLNVKGTTIFVRECLRYMVRGSFVLLVSSVSSFVPNPDLAVYSSTKFYVTSFGLALREELKNRQINVCTAMPGMMKTEMVDKLSRTVRSSTFNLVPSLNVPKFAHKTIKAAQSGKASYTMLAFYKAYRVVAKLVPHRLLIRFTKI</sequence>
<dbReference type="HOGENOM" id="CLU_010194_2_1_9"/>
<evidence type="ECO:0000313" key="4">
    <source>
        <dbReference type="EMBL" id="KRK57915.1"/>
    </source>
</evidence>
<name>C8P8F2_9LACO</name>
<comment type="caution">
    <text evidence="3">The sequence shown here is derived from an EMBL/GenBank/DDBJ whole genome shotgun (WGS) entry which is preliminary data.</text>
</comment>
<reference evidence="4 6" key="2">
    <citation type="journal article" date="2015" name="Genome Announc.">
        <title>Expanding the biotechnology potential of lactobacilli through comparative genomics of 213 strains and associated genera.</title>
        <authorList>
            <person name="Sun Z."/>
            <person name="Harris H.M."/>
            <person name="McCann A."/>
            <person name="Guo C."/>
            <person name="Argimon S."/>
            <person name="Zhang W."/>
            <person name="Yang X."/>
            <person name="Jeffery I.B."/>
            <person name="Cooney J.C."/>
            <person name="Kagawa T.F."/>
            <person name="Liu W."/>
            <person name="Song Y."/>
            <person name="Salvetti E."/>
            <person name="Wrobel A."/>
            <person name="Rasinkangas P."/>
            <person name="Parkhill J."/>
            <person name="Rea M.C."/>
            <person name="O'Sullivan O."/>
            <person name="Ritari J."/>
            <person name="Douillard F.P."/>
            <person name="Paul Ross R."/>
            <person name="Yang R."/>
            <person name="Briner A.E."/>
            <person name="Felis G.E."/>
            <person name="de Vos W.M."/>
            <person name="Barrangou R."/>
            <person name="Klaenhammer T.R."/>
            <person name="Caufield P.W."/>
            <person name="Cui Y."/>
            <person name="Zhang H."/>
            <person name="O'Toole P.W."/>
        </authorList>
    </citation>
    <scope>NUCLEOTIDE SEQUENCE [LARGE SCALE GENOMIC DNA]</scope>
    <source>
        <strain evidence="4 6">DSM 16041</strain>
    </source>
</reference>
<dbReference type="OrthoDB" id="9775296at2"/>
<dbReference type="PRINTS" id="PR00081">
    <property type="entry name" value="GDHRDH"/>
</dbReference>
<dbReference type="SUPFAM" id="SSF51735">
    <property type="entry name" value="NAD(P)-binding Rossmann-fold domains"/>
    <property type="match status" value="1"/>
</dbReference>
<dbReference type="GO" id="GO:0016020">
    <property type="term" value="C:membrane"/>
    <property type="evidence" value="ECO:0007669"/>
    <property type="project" value="TreeGrafter"/>
</dbReference>
<dbReference type="InterPro" id="IPR036291">
    <property type="entry name" value="NAD(P)-bd_dom_sf"/>
</dbReference>
<dbReference type="Pfam" id="PF00106">
    <property type="entry name" value="adh_short"/>
    <property type="match status" value="1"/>
</dbReference>